<organism evidence="2 3">
    <name type="scientific">Vibrio aquaticus</name>
    <dbReference type="NCBI Taxonomy" id="2496559"/>
    <lineage>
        <taxon>Bacteria</taxon>
        <taxon>Pseudomonadati</taxon>
        <taxon>Pseudomonadota</taxon>
        <taxon>Gammaproteobacteria</taxon>
        <taxon>Vibrionales</taxon>
        <taxon>Vibrionaceae</taxon>
        <taxon>Vibrio</taxon>
    </lineage>
</organism>
<dbReference type="OrthoDB" id="5867101at2"/>
<dbReference type="RefSeq" id="WP_126574524.1">
    <property type="nucleotide sequence ID" value="NZ_RXZH01000004.1"/>
</dbReference>
<sequence length="261" mass="30254">MSSYLTHLAWQYQTMKPEVKLLVVALAELADNKGNVETSLDELHSFTCMTSGILQTNLSHLVKDKNPVFINVSRGQNGTLSGKLHLDPNVERPAQQNQYMMADLHTLAREQEEQRQANKKKGPVRLNQAQRKQMQPLHIDPNQKQFHKNEIYTETMHDWANGLLHTGQVAMDDRYEVWEELVKEVHESGNQVFSHTNLVQRLKQKISNYHSKLERQKALDKKAEEDKHTPVATRRRPVRRSAISEFEEKAGRLLARFDEED</sequence>
<protein>
    <submittedName>
        <fullName evidence="2">Uncharacterized protein</fullName>
    </submittedName>
</protein>
<feature type="region of interest" description="Disordered" evidence="1">
    <location>
        <begin position="216"/>
        <end position="242"/>
    </location>
</feature>
<name>A0A3S0P690_9VIBR</name>
<proteinExistence type="predicted"/>
<evidence type="ECO:0000313" key="2">
    <source>
        <dbReference type="EMBL" id="RTZ15800.1"/>
    </source>
</evidence>
<evidence type="ECO:0000256" key="1">
    <source>
        <dbReference type="SAM" id="MobiDB-lite"/>
    </source>
</evidence>
<accession>A0A3S0P690</accession>
<evidence type="ECO:0000313" key="3">
    <source>
        <dbReference type="Proteomes" id="UP000268973"/>
    </source>
</evidence>
<feature type="compositionally biased region" description="Basic and acidic residues" evidence="1">
    <location>
        <begin position="216"/>
        <end position="229"/>
    </location>
</feature>
<gene>
    <name evidence="2" type="ORF">EJ063_12055</name>
</gene>
<dbReference type="AlphaFoldDB" id="A0A3S0P690"/>
<dbReference type="EMBL" id="RXZH01000004">
    <property type="protein sequence ID" value="RTZ15800.1"/>
    <property type="molecule type" value="Genomic_DNA"/>
</dbReference>
<keyword evidence="3" id="KW-1185">Reference proteome</keyword>
<reference evidence="2 3" key="1">
    <citation type="submission" date="2018-12" db="EMBL/GenBank/DDBJ databases">
        <title>Vibrio sp. isolated from China Sea.</title>
        <authorList>
            <person name="Li Y."/>
        </authorList>
    </citation>
    <scope>NUCLEOTIDE SEQUENCE [LARGE SCALE GENOMIC DNA]</scope>
    <source>
        <strain evidence="2 3">BEI207</strain>
    </source>
</reference>
<comment type="caution">
    <text evidence="2">The sequence shown here is derived from an EMBL/GenBank/DDBJ whole genome shotgun (WGS) entry which is preliminary data.</text>
</comment>
<dbReference type="Proteomes" id="UP000268973">
    <property type="component" value="Unassembled WGS sequence"/>
</dbReference>